<evidence type="ECO:0000313" key="2">
    <source>
        <dbReference type="EMBL" id="OBI29167.1"/>
    </source>
</evidence>
<evidence type="ECO:0000313" key="3">
    <source>
        <dbReference type="Proteomes" id="UP000093943"/>
    </source>
</evidence>
<dbReference type="AlphaFoldDB" id="A0A1A2NV96"/>
<dbReference type="RefSeq" id="WP_064921383.1">
    <property type="nucleotide sequence ID" value="NZ_LZJK01000063.1"/>
</dbReference>
<comment type="caution">
    <text evidence="2">The sequence shown here is derived from an EMBL/GenBank/DDBJ whole genome shotgun (WGS) entry which is preliminary data.</text>
</comment>
<sequence>MRSAPAFLAVLVASVGIGLAAPASAAPASCFDQRLCGDLSDVYYCPDTGAVVGPFGACPALVTGPYAPGGLRPNDGLSPLG</sequence>
<feature type="signal peptide" evidence="1">
    <location>
        <begin position="1"/>
        <end position="25"/>
    </location>
</feature>
<accession>A0A1A2NV96</accession>
<name>A0A1A2NV96_MYCSD</name>
<organism evidence="2 3">
    <name type="scientific">Mycolicibacter sinensis (strain JDM601)</name>
    <name type="common">Mycobacterium sinense</name>
    <dbReference type="NCBI Taxonomy" id="875328"/>
    <lineage>
        <taxon>Bacteria</taxon>
        <taxon>Bacillati</taxon>
        <taxon>Actinomycetota</taxon>
        <taxon>Actinomycetes</taxon>
        <taxon>Mycobacteriales</taxon>
        <taxon>Mycobacteriaceae</taxon>
        <taxon>Mycolicibacter</taxon>
    </lineage>
</organism>
<proteinExistence type="predicted"/>
<dbReference type="OrthoDB" id="4763965at2"/>
<protein>
    <submittedName>
        <fullName evidence="2">Uncharacterized protein</fullName>
    </submittedName>
</protein>
<feature type="chain" id="PRO_5009825808" evidence="1">
    <location>
        <begin position="26"/>
        <end position="81"/>
    </location>
</feature>
<dbReference type="EMBL" id="LZKG01000092">
    <property type="protein sequence ID" value="OBI29167.1"/>
    <property type="molecule type" value="Genomic_DNA"/>
</dbReference>
<keyword evidence="1" id="KW-0732">Signal</keyword>
<evidence type="ECO:0000256" key="1">
    <source>
        <dbReference type="SAM" id="SignalP"/>
    </source>
</evidence>
<dbReference type="Proteomes" id="UP000093943">
    <property type="component" value="Unassembled WGS sequence"/>
</dbReference>
<reference evidence="3" key="1">
    <citation type="submission" date="2016-06" db="EMBL/GenBank/DDBJ databases">
        <authorList>
            <person name="Sutton G."/>
            <person name="Brinkac L."/>
            <person name="Sanka R."/>
            <person name="Adams M."/>
            <person name="Lau E."/>
            <person name="Sam S."/>
            <person name="Sreng N."/>
            <person name="Him V."/>
            <person name="Kerleguer A."/>
            <person name="Cheng S."/>
        </authorList>
    </citation>
    <scope>NUCLEOTIDE SEQUENCE [LARGE SCALE GENOMIC DNA]</scope>
    <source>
        <strain evidence="3">E1876</strain>
    </source>
</reference>
<gene>
    <name evidence="2" type="ORF">A5710_22325</name>
</gene>